<accession>A0A4C1W6X9</accession>
<comment type="caution">
    <text evidence="2">The sequence shown here is derived from an EMBL/GenBank/DDBJ whole genome shotgun (WGS) entry which is preliminary data.</text>
</comment>
<evidence type="ECO:0000256" key="1">
    <source>
        <dbReference type="SAM" id="MobiDB-lite"/>
    </source>
</evidence>
<dbReference type="Proteomes" id="UP000299102">
    <property type="component" value="Unassembled WGS sequence"/>
</dbReference>
<organism evidence="2 3">
    <name type="scientific">Eumeta variegata</name>
    <name type="common">Bagworm moth</name>
    <name type="synonym">Eumeta japonica</name>
    <dbReference type="NCBI Taxonomy" id="151549"/>
    <lineage>
        <taxon>Eukaryota</taxon>
        <taxon>Metazoa</taxon>
        <taxon>Ecdysozoa</taxon>
        <taxon>Arthropoda</taxon>
        <taxon>Hexapoda</taxon>
        <taxon>Insecta</taxon>
        <taxon>Pterygota</taxon>
        <taxon>Neoptera</taxon>
        <taxon>Endopterygota</taxon>
        <taxon>Lepidoptera</taxon>
        <taxon>Glossata</taxon>
        <taxon>Ditrysia</taxon>
        <taxon>Tineoidea</taxon>
        <taxon>Psychidae</taxon>
        <taxon>Oiketicinae</taxon>
        <taxon>Eumeta</taxon>
    </lineage>
</organism>
<evidence type="ECO:0000313" key="3">
    <source>
        <dbReference type="Proteomes" id="UP000299102"/>
    </source>
</evidence>
<dbReference type="EMBL" id="BGZK01000496">
    <property type="protein sequence ID" value="GBP47126.1"/>
    <property type="molecule type" value="Genomic_DNA"/>
</dbReference>
<name>A0A4C1W6X9_EUMVA</name>
<reference evidence="2 3" key="1">
    <citation type="journal article" date="2019" name="Commun. Biol.">
        <title>The bagworm genome reveals a unique fibroin gene that provides high tensile strength.</title>
        <authorList>
            <person name="Kono N."/>
            <person name="Nakamura H."/>
            <person name="Ohtoshi R."/>
            <person name="Tomita M."/>
            <person name="Numata K."/>
            <person name="Arakawa K."/>
        </authorList>
    </citation>
    <scope>NUCLEOTIDE SEQUENCE [LARGE SCALE GENOMIC DNA]</scope>
</reference>
<dbReference type="AlphaFoldDB" id="A0A4C1W6X9"/>
<protein>
    <submittedName>
        <fullName evidence="2">Uncharacterized protein</fullName>
    </submittedName>
</protein>
<keyword evidence="3" id="KW-1185">Reference proteome</keyword>
<feature type="region of interest" description="Disordered" evidence="1">
    <location>
        <begin position="1"/>
        <end position="40"/>
    </location>
</feature>
<gene>
    <name evidence="2" type="ORF">EVAR_36949_1</name>
</gene>
<evidence type="ECO:0000313" key="2">
    <source>
        <dbReference type="EMBL" id="GBP47126.1"/>
    </source>
</evidence>
<sequence length="96" mass="10541">MSKKRENSLTTSRSLKPPLGPVTKRGILKTPPPPVNGSRSVGMFLYITTRPDSGARQKLSGRPQFTRTAKFPRAAVFKGESGRKRVSPLVIRALHS</sequence>
<proteinExistence type="predicted"/>